<gene>
    <name evidence="11" type="ORF">RNJ44_01741</name>
</gene>
<evidence type="ECO:0000256" key="1">
    <source>
        <dbReference type="ARBA" id="ARBA00004173"/>
    </source>
</evidence>
<evidence type="ECO:0000313" key="12">
    <source>
        <dbReference type="Proteomes" id="UP001623330"/>
    </source>
</evidence>
<dbReference type="InterPro" id="IPR041244">
    <property type="entry name" value="Ribosomal_bL27m_C"/>
</dbReference>
<evidence type="ECO:0000259" key="10">
    <source>
        <dbReference type="Pfam" id="PF18471"/>
    </source>
</evidence>
<dbReference type="Pfam" id="PF18471">
    <property type="entry name" value="Ribosomal_L27_C"/>
    <property type="match status" value="1"/>
</dbReference>
<feature type="compositionally biased region" description="Basic and acidic residues" evidence="9">
    <location>
        <begin position="29"/>
        <end position="45"/>
    </location>
</feature>
<dbReference type="EMBL" id="JBEVYD010000011">
    <property type="protein sequence ID" value="KAL3229605.1"/>
    <property type="molecule type" value="Genomic_DNA"/>
</dbReference>
<evidence type="ECO:0000256" key="6">
    <source>
        <dbReference type="ARBA" id="ARBA00023274"/>
    </source>
</evidence>
<name>A0ABR4NNU6_9SACH</name>
<evidence type="ECO:0000256" key="9">
    <source>
        <dbReference type="SAM" id="MobiDB-lite"/>
    </source>
</evidence>
<evidence type="ECO:0000256" key="5">
    <source>
        <dbReference type="ARBA" id="ARBA00023128"/>
    </source>
</evidence>
<keyword evidence="3" id="KW-0809">Transit peptide</keyword>
<feature type="region of interest" description="Disordered" evidence="9">
    <location>
        <begin position="21"/>
        <end position="45"/>
    </location>
</feature>
<evidence type="ECO:0000256" key="3">
    <source>
        <dbReference type="ARBA" id="ARBA00022946"/>
    </source>
</evidence>
<comment type="caution">
    <text evidence="11">The sequence shown here is derived from an EMBL/GenBank/DDBJ whole genome shotgun (WGS) entry which is preliminary data.</text>
</comment>
<evidence type="ECO:0000256" key="4">
    <source>
        <dbReference type="ARBA" id="ARBA00022980"/>
    </source>
</evidence>
<reference evidence="11 12" key="1">
    <citation type="submission" date="2024-05" db="EMBL/GenBank/DDBJ databases">
        <title>Long read based assembly of the Candida bracarensis genome reveals expanded adhesin content.</title>
        <authorList>
            <person name="Marcet-Houben M."/>
            <person name="Ksiezopolska E."/>
            <person name="Gabaldon T."/>
        </authorList>
    </citation>
    <scope>NUCLEOTIDE SEQUENCE [LARGE SCALE GENOMIC DNA]</scope>
    <source>
        <strain evidence="11 12">CBM6</strain>
    </source>
</reference>
<comment type="similarity">
    <text evidence="2">Belongs to the bacterial ribosomal protein bL27 family.</text>
</comment>
<keyword evidence="12" id="KW-1185">Reference proteome</keyword>
<dbReference type="Pfam" id="PF01016">
    <property type="entry name" value="Ribosomal_L27"/>
    <property type="match status" value="1"/>
</dbReference>
<protein>
    <recommendedName>
        <fullName evidence="7">Large ribosomal subunit protein bL27m</fullName>
    </recommendedName>
    <alternativeName>
        <fullName evidence="8">54S ribosomal protein L2, mitochondrial</fullName>
    </alternativeName>
</protein>
<dbReference type="InterPro" id="IPR001684">
    <property type="entry name" value="Ribosomal_bL27"/>
</dbReference>
<feature type="domain" description="Large ribosomal subunit protein bL27m C-terminal" evidence="10">
    <location>
        <begin position="126"/>
        <end position="365"/>
    </location>
</feature>
<evidence type="ECO:0000313" key="11">
    <source>
        <dbReference type="EMBL" id="KAL3229605.1"/>
    </source>
</evidence>
<keyword evidence="4" id="KW-0689">Ribosomal protein</keyword>
<proteinExistence type="inferred from homology"/>
<dbReference type="SUPFAM" id="SSF110324">
    <property type="entry name" value="Ribosomal L27 protein-like"/>
    <property type="match status" value="1"/>
</dbReference>
<organism evidence="11 12">
    <name type="scientific">Nakaseomyces bracarensis</name>
    <dbReference type="NCBI Taxonomy" id="273131"/>
    <lineage>
        <taxon>Eukaryota</taxon>
        <taxon>Fungi</taxon>
        <taxon>Dikarya</taxon>
        <taxon>Ascomycota</taxon>
        <taxon>Saccharomycotina</taxon>
        <taxon>Saccharomycetes</taxon>
        <taxon>Saccharomycetales</taxon>
        <taxon>Saccharomycetaceae</taxon>
        <taxon>Nakaseomyces</taxon>
    </lineage>
</organism>
<comment type="subcellular location">
    <subcellularLocation>
        <location evidence="1">Mitochondrion</location>
    </subcellularLocation>
</comment>
<dbReference type="Proteomes" id="UP001623330">
    <property type="component" value="Unassembled WGS sequence"/>
</dbReference>
<evidence type="ECO:0000256" key="7">
    <source>
        <dbReference type="ARBA" id="ARBA00035267"/>
    </source>
</evidence>
<dbReference type="Gene3D" id="2.40.50.100">
    <property type="match status" value="1"/>
</dbReference>
<dbReference type="PRINTS" id="PR00063">
    <property type="entry name" value="RIBOSOMALL27"/>
</dbReference>
<dbReference type="PROSITE" id="PS00831">
    <property type="entry name" value="RIBOSOMAL_L27"/>
    <property type="match status" value="1"/>
</dbReference>
<keyword evidence="5" id="KW-0496">Mitochondrion</keyword>
<dbReference type="NCBIfam" id="TIGR00062">
    <property type="entry name" value="L27"/>
    <property type="match status" value="1"/>
</dbReference>
<dbReference type="PANTHER" id="PTHR15893">
    <property type="entry name" value="RIBOSOMAL PROTEIN L27"/>
    <property type="match status" value="1"/>
</dbReference>
<accession>A0ABR4NNU6</accession>
<evidence type="ECO:0000256" key="2">
    <source>
        <dbReference type="ARBA" id="ARBA00010797"/>
    </source>
</evidence>
<evidence type="ECO:0000256" key="8">
    <source>
        <dbReference type="ARBA" id="ARBA00035465"/>
    </source>
</evidence>
<dbReference type="PANTHER" id="PTHR15893:SF0">
    <property type="entry name" value="LARGE RIBOSOMAL SUBUNIT PROTEIN BL27M"/>
    <property type="match status" value="1"/>
</dbReference>
<keyword evidence="6" id="KW-0687">Ribonucleoprotein</keyword>
<sequence>MFSRARQFACQVVVQVRTATKRAAGSRTSMKDSAGRRLGPKKYEGQDVKPGEIIMRQRGTKFYPGENVKIGRDHTIYAVEPGVVRYYLDPFHPRRKFIGVALSRDIKLPKPHFAPNNRRFGRIELTNAKAIAKEKSALPRKEYLARDSLLKGLVDREAKRQEFLDTYWKYVSEELKVPVGNEWKEMASNYLLRYKVGLKNGYCREDAQFNSKYYLEQTLKLKAKRKEWTDEYLNEQLQHLEEVTSLLNRSVSFSNKLDIIPFISDEQRAESRKTLLEALKGFNVVKTKEDKKKITELFKDACNYLSLAEEVQLRRQYMKPVQSELLDVNVAKNAGKKTKVIRRFNYEKSKIDIIPRTKEAFFKRI</sequence>
<dbReference type="InterPro" id="IPR018261">
    <property type="entry name" value="Ribosomal_bL27_CS"/>
</dbReference>